<sequence>MNTIIQNILAFSVLAFAIRFLVLKFVWKPKKKTAKACGGDDGCGCH</sequence>
<dbReference type="RefSeq" id="WP_316984448.1">
    <property type="nucleotide sequence ID" value="NZ_CP136521.1"/>
</dbReference>
<evidence type="ECO:0000313" key="2">
    <source>
        <dbReference type="EMBL" id="WOD44788.1"/>
    </source>
</evidence>
<evidence type="ECO:0000313" key="3">
    <source>
        <dbReference type="Proteomes" id="UP001302486"/>
    </source>
</evidence>
<name>A0AA97HSE8_9FLAO</name>
<keyword evidence="1" id="KW-0812">Transmembrane</keyword>
<accession>A0AA97HSE8</accession>
<protein>
    <submittedName>
        <fullName evidence="2">FeoB-associated Cys-rich membrane protein</fullName>
    </submittedName>
</protein>
<dbReference type="AlphaFoldDB" id="A0AA97HSE8"/>
<evidence type="ECO:0000256" key="1">
    <source>
        <dbReference type="SAM" id="Phobius"/>
    </source>
</evidence>
<keyword evidence="1" id="KW-0472">Membrane</keyword>
<dbReference type="EMBL" id="CP136521">
    <property type="protein sequence ID" value="WOD44788.1"/>
    <property type="molecule type" value="Genomic_DNA"/>
</dbReference>
<gene>
    <name evidence="2" type="ORF">RNZ46_05865</name>
</gene>
<feature type="transmembrane region" description="Helical" evidence="1">
    <location>
        <begin position="6"/>
        <end position="27"/>
    </location>
</feature>
<keyword evidence="3" id="KW-1185">Reference proteome</keyword>
<dbReference type="KEGG" id="hws:RNZ46_05865"/>
<dbReference type="Proteomes" id="UP001302486">
    <property type="component" value="Chromosome"/>
</dbReference>
<proteinExistence type="predicted"/>
<organism evidence="2 3">
    <name type="scientific">Hwangdonia lutea</name>
    <dbReference type="NCBI Taxonomy" id="3075823"/>
    <lineage>
        <taxon>Bacteria</taxon>
        <taxon>Pseudomonadati</taxon>
        <taxon>Bacteroidota</taxon>
        <taxon>Flavobacteriia</taxon>
        <taxon>Flavobacteriales</taxon>
        <taxon>Flavobacteriaceae</taxon>
        <taxon>Hwangdonia</taxon>
    </lineage>
</organism>
<reference evidence="3" key="1">
    <citation type="submission" date="2024-06" db="EMBL/GenBank/DDBJ databases">
        <title>Hwangdonia haimaensis gen. nov., sp. nov., a member of the family Flavobacteriaceae isolated from the haima cold seep.</title>
        <authorList>
            <person name="Li J."/>
        </authorList>
    </citation>
    <scope>NUCLEOTIDE SEQUENCE [LARGE SCALE GENOMIC DNA]</scope>
    <source>
        <strain evidence="3">SCSIO 19198</strain>
    </source>
</reference>
<keyword evidence="1" id="KW-1133">Transmembrane helix</keyword>